<evidence type="ECO:0000256" key="2">
    <source>
        <dbReference type="ARBA" id="ARBA00022801"/>
    </source>
</evidence>
<dbReference type="InterPro" id="IPR005580">
    <property type="entry name" value="DbpA/CsdA_RNA-bd_dom"/>
</dbReference>
<dbReference type="AlphaFoldDB" id="I5BTY7"/>
<dbReference type="Pfam" id="PF03880">
    <property type="entry name" value="DbpA"/>
    <property type="match status" value="1"/>
</dbReference>
<gene>
    <name evidence="7" type="ORF">A3SI_18709</name>
</gene>
<comment type="caution">
    <text evidence="7">The sequence shown here is derived from an EMBL/GenBank/DDBJ whole genome shotgun (WGS) entry which is preliminary data.</text>
</comment>
<keyword evidence="1" id="KW-0547">Nucleotide-binding</keyword>
<dbReference type="Gene3D" id="3.40.50.300">
    <property type="entry name" value="P-loop containing nucleotide triphosphate hydrolases"/>
    <property type="match status" value="1"/>
</dbReference>
<proteinExistence type="inferred from homology"/>
<dbReference type="CDD" id="cd18787">
    <property type="entry name" value="SF2_C_DEAD"/>
    <property type="match status" value="1"/>
</dbReference>
<dbReference type="Gene3D" id="3.30.70.330">
    <property type="match status" value="1"/>
</dbReference>
<keyword evidence="3 7" id="KW-0347">Helicase</keyword>
<evidence type="ECO:0000256" key="3">
    <source>
        <dbReference type="ARBA" id="ARBA00022806"/>
    </source>
</evidence>
<evidence type="ECO:0000313" key="7">
    <source>
        <dbReference type="EMBL" id="EIM73039.1"/>
    </source>
</evidence>
<keyword evidence="8" id="KW-1185">Reference proteome</keyword>
<evidence type="ECO:0000256" key="1">
    <source>
        <dbReference type="ARBA" id="ARBA00022741"/>
    </source>
</evidence>
<evidence type="ECO:0000313" key="8">
    <source>
        <dbReference type="Proteomes" id="UP000005551"/>
    </source>
</evidence>
<dbReference type="PANTHER" id="PTHR47959:SF1">
    <property type="entry name" value="ATP-DEPENDENT RNA HELICASE DBPA"/>
    <property type="match status" value="1"/>
</dbReference>
<keyword evidence="4" id="KW-0067">ATP-binding</keyword>
<evidence type="ECO:0000259" key="6">
    <source>
        <dbReference type="PROSITE" id="PS51194"/>
    </source>
</evidence>
<dbReference type="InterPro" id="IPR012677">
    <property type="entry name" value="Nucleotide-bd_a/b_plait_sf"/>
</dbReference>
<dbReference type="GO" id="GO:0005829">
    <property type="term" value="C:cytosol"/>
    <property type="evidence" value="ECO:0007669"/>
    <property type="project" value="TreeGrafter"/>
</dbReference>
<reference evidence="7 8" key="1">
    <citation type="submission" date="2012-05" db="EMBL/GenBank/DDBJ databases">
        <title>Genome sequence of Nitritalea halalkaliphila LW7.</title>
        <authorList>
            <person name="Jangir P.K."/>
            <person name="Singh A."/>
            <person name="Shivaji S."/>
            <person name="Sharma R."/>
        </authorList>
    </citation>
    <scope>NUCLEOTIDE SEQUENCE [LARGE SCALE GENOMIC DNA]</scope>
    <source>
        <strain evidence="7 8">LW7</strain>
    </source>
</reference>
<evidence type="ECO:0000256" key="4">
    <source>
        <dbReference type="ARBA" id="ARBA00022840"/>
    </source>
</evidence>
<feature type="domain" description="Helicase C-terminal" evidence="6">
    <location>
        <begin position="28"/>
        <end position="181"/>
    </location>
</feature>
<dbReference type="InterPro" id="IPR027417">
    <property type="entry name" value="P-loop_NTPase"/>
</dbReference>
<dbReference type="Proteomes" id="UP000005551">
    <property type="component" value="Unassembled WGS sequence"/>
</dbReference>
<dbReference type="InterPro" id="IPR050079">
    <property type="entry name" value="DEAD_box_RNA_helicase"/>
</dbReference>
<dbReference type="SUPFAM" id="SSF52540">
    <property type="entry name" value="P-loop containing nucleoside triphosphate hydrolases"/>
    <property type="match status" value="1"/>
</dbReference>
<dbReference type="GO" id="GO:0016787">
    <property type="term" value="F:hydrolase activity"/>
    <property type="evidence" value="ECO:0007669"/>
    <property type="project" value="UniProtKB-KW"/>
</dbReference>
<evidence type="ECO:0000256" key="5">
    <source>
        <dbReference type="ARBA" id="ARBA00038437"/>
    </source>
</evidence>
<sequence length="248" mass="27850">MLDFLQEEKKAKLELKLVHTPTKEKIPTLMRLISHFQGEACLVFCNHREAVDRISLLLSAHGYAHAVLHGGMEQLDREKNLITFRSGVVHLLIATDLAARGLDIPEIRHVVHYQVPPQEDAFIHRNGRTARMHASGQGYLLLAEEEELPDYVDDRHMEALQLTETLSAQRSAWTLLYLSAGKKNKISKGDIVGFLIKVGQATPEDIGTITLLDFATYVAVRSKKAPQLVQNLHGEKVKKIKVKVAEAR</sequence>
<organism evidence="7 8">
    <name type="scientific">Nitritalea halalkaliphila LW7</name>
    <dbReference type="NCBI Taxonomy" id="1189621"/>
    <lineage>
        <taxon>Bacteria</taxon>
        <taxon>Pseudomonadati</taxon>
        <taxon>Bacteroidota</taxon>
        <taxon>Cytophagia</taxon>
        <taxon>Cytophagales</taxon>
        <taxon>Cyclobacteriaceae</taxon>
        <taxon>Nitritalea</taxon>
    </lineage>
</organism>
<dbReference type="GO" id="GO:0003724">
    <property type="term" value="F:RNA helicase activity"/>
    <property type="evidence" value="ECO:0007669"/>
    <property type="project" value="TreeGrafter"/>
</dbReference>
<protein>
    <submittedName>
        <fullName evidence="7">DEAD/DEAH box helicase</fullName>
    </submittedName>
</protein>
<accession>I5BTY7</accession>
<dbReference type="STRING" id="1189621.A3SI_18709"/>
<dbReference type="PROSITE" id="PS51194">
    <property type="entry name" value="HELICASE_CTER"/>
    <property type="match status" value="1"/>
</dbReference>
<dbReference type="PANTHER" id="PTHR47959">
    <property type="entry name" value="ATP-DEPENDENT RNA HELICASE RHLE-RELATED"/>
    <property type="match status" value="1"/>
</dbReference>
<dbReference type="SMART" id="SM00490">
    <property type="entry name" value="HELICc"/>
    <property type="match status" value="1"/>
</dbReference>
<dbReference type="Pfam" id="PF00271">
    <property type="entry name" value="Helicase_C"/>
    <property type="match status" value="1"/>
</dbReference>
<dbReference type="GO" id="GO:0005524">
    <property type="term" value="F:ATP binding"/>
    <property type="evidence" value="ECO:0007669"/>
    <property type="project" value="UniProtKB-KW"/>
</dbReference>
<keyword evidence="2" id="KW-0378">Hydrolase</keyword>
<name>I5BTY7_9BACT</name>
<dbReference type="EMBL" id="AJYA01000068">
    <property type="protein sequence ID" value="EIM73039.1"/>
    <property type="molecule type" value="Genomic_DNA"/>
</dbReference>
<comment type="similarity">
    <text evidence="5">Belongs to the DEAD box helicase family.</text>
</comment>
<dbReference type="InterPro" id="IPR001650">
    <property type="entry name" value="Helicase_C-like"/>
</dbReference>